<reference evidence="2" key="1">
    <citation type="submission" date="2022-10" db="EMBL/GenBank/DDBJ databases">
        <title>Tapping the CABI collections for fungal endophytes: first genome assemblies for Collariella, Neodidymelliopsis, Ascochyta clinopodiicola, Didymella pomorum, Didymosphaeria variabile, Neocosmospora piperis and Neocucurbitaria cava.</title>
        <authorList>
            <person name="Hill R."/>
        </authorList>
    </citation>
    <scope>NUCLEOTIDE SEQUENCE</scope>
    <source>
        <strain evidence="2">IMI 366586</strain>
    </source>
</reference>
<proteinExistence type="predicted"/>
<protein>
    <submittedName>
        <fullName evidence="2">Uncharacterized protein</fullName>
    </submittedName>
</protein>
<evidence type="ECO:0000313" key="3">
    <source>
        <dbReference type="Proteomes" id="UP001140502"/>
    </source>
</evidence>
<name>A0A9W8WBA6_9HYPO</name>
<dbReference type="EMBL" id="JAPEUR010000137">
    <property type="protein sequence ID" value="KAJ4318647.1"/>
    <property type="molecule type" value="Genomic_DNA"/>
</dbReference>
<evidence type="ECO:0000313" key="2">
    <source>
        <dbReference type="EMBL" id="KAJ4318647.1"/>
    </source>
</evidence>
<keyword evidence="3" id="KW-1185">Reference proteome</keyword>
<dbReference type="Proteomes" id="UP001140502">
    <property type="component" value="Unassembled WGS sequence"/>
</dbReference>
<organism evidence="2 3">
    <name type="scientific">Fusarium piperis</name>
    <dbReference type="NCBI Taxonomy" id="1435070"/>
    <lineage>
        <taxon>Eukaryota</taxon>
        <taxon>Fungi</taxon>
        <taxon>Dikarya</taxon>
        <taxon>Ascomycota</taxon>
        <taxon>Pezizomycotina</taxon>
        <taxon>Sordariomycetes</taxon>
        <taxon>Hypocreomycetidae</taxon>
        <taxon>Hypocreales</taxon>
        <taxon>Nectriaceae</taxon>
        <taxon>Fusarium</taxon>
        <taxon>Fusarium solani species complex</taxon>
    </lineage>
</organism>
<accession>A0A9W8WBA6</accession>
<evidence type="ECO:0000256" key="1">
    <source>
        <dbReference type="SAM" id="MobiDB-lite"/>
    </source>
</evidence>
<feature type="region of interest" description="Disordered" evidence="1">
    <location>
        <begin position="1"/>
        <end position="27"/>
    </location>
</feature>
<comment type="caution">
    <text evidence="2">The sequence shown here is derived from an EMBL/GenBank/DDBJ whole genome shotgun (WGS) entry which is preliminary data.</text>
</comment>
<sequence>MSSDSAHLLAMGLPSPRTTAPVPAPDVPDVPDIEMLVDQAGAIRIPRMGWMTEQAYANHRRRQDHNTASYMHNDSYRAYFEGLEVFGCQDPPEA</sequence>
<dbReference type="AlphaFoldDB" id="A0A9W8WBA6"/>
<gene>
    <name evidence="2" type="ORF">N0V84_006735</name>
</gene>